<dbReference type="InterPro" id="IPR021997">
    <property type="entry name" value="SporV_AA"/>
</dbReference>
<sequence length="208" mass="24142">MELEQTIYIKMRNRLKVSPTYEVKLGDVAQLAGDAVVVESLQDEVIYKITARDKTHVVIDVMKIIEIIRQKAAHIQINLLGSGQTLVEIIYEKKKVHPIFFGLVWLLLFIGAALAIIYFHEDVSMQQVHQRLYYMITGEFKAQPLLFQIPYSLGLGLGMVLFFNHVFQKRINEEPSPLEVEMFQYQQSLDQYVIVHENKDNMKQLTDD</sequence>
<evidence type="ECO:0000259" key="2">
    <source>
        <dbReference type="Pfam" id="PF12164"/>
    </source>
</evidence>
<evidence type="ECO:0000256" key="1">
    <source>
        <dbReference type="SAM" id="Phobius"/>
    </source>
</evidence>
<gene>
    <name evidence="3" type="primary">spoVAA</name>
    <name evidence="3" type="ordered locus">GBAA_4291</name>
</gene>
<dbReference type="Gene3D" id="2.60.480.10">
    <property type="entry name" value="eubacterium ventriosum atcc domain"/>
    <property type="match status" value="1"/>
</dbReference>
<accession>E9R8H8</accession>
<accession>A0A0F7RDU7</accession>
<keyword evidence="1" id="KW-0812">Transmembrane</keyword>
<keyword evidence="1" id="KW-1133">Transmembrane helix</keyword>
<accession>A0A3P1UCQ3</accession>
<dbReference type="OrthoDB" id="9782754at2"/>
<feature type="domain" description="Stage V sporulation protein AA" evidence="2">
    <location>
        <begin position="4"/>
        <end position="92"/>
    </location>
</feature>
<dbReference type="EMBL" id="AE017334">
    <property type="protein sequence ID" value="AAT33409.1"/>
    <property type="molecule type" value="Genomic_DNA"/>
</dbReference>
<keyword evidence="4" id="KW-1185">Reference proteome</keyword>
<dbReference type="Pfam" id="PF12164">
    <property type="entry name" value="SporV_AA"/>
    <property type="match status" value="1"/>
</dbReference>
<evidence type="ECO:0000313" key="4">
    <source>
        <dbReference type="Proteomes" id="UP000000594"/>
    </source>
</evidence>
<feature type="transmembrane region" description="Helical" evidence="1">
    <location>
        <begin position="99"/>
        <end position="119"/>
    </location>
</feature>
<organism evidence="3 4">
    <name type="scientific">Bacillus anthracis</name>
    <name type="common">anthrax bacterium</name>
    <dbReference type="NCBI Taxonomy" id="1392"/>
    <lineage>
        <taxon>Bacteria</taxon>
        <taxon>Bacillati</taxon>
        <taxon>Bacillota</taxon>
        <taxon>Bacilli</taxon>
        <taxon>Bacillales</taxon>
        <taxon>Bacillaceae</taxon>
        <taxon>Bacillus</taxon>
        <taxon>Bacillus cereus group</taxon>
    </lineage>
</organism>
<proteinExistence type="predicted"/>
<dbReference type="FunFam" id="2.60.480.10:FF:000001">
    <property type="entry name" value="Stage V sporulation protein AA"/>
    <property type="match status" value="1"/>
</dbReference>
<name>A0A3P1UCQ3_BACAN</name>
<reference evidence="3 4" key="1">
    <citation type="journal article" date="2009" name="J. Bacteriol.">
        <title>The complete genome sequence of Bacillus anthracis Ames 'Ancestor'.</title>
        <authorList>
            <person name="Ravel J."/>
            <person name="Jiang L."/>
            <person name="Stanley S.T."/>
            <person name="Wilson M.R."/>
            <person name="Decker R.S."/>
            <person name="Read T.D."/>
            <person name="Worsham P."/>
            <person name="Keim P.S."/>
            <person name="Salzberg S.L."/>
            <person name="Fraser-Liggett C.M."/>
            <person name="Rasko D.A."/>
        </authorList>
    </citation>
    <scope>NUCLEOTIDE SEQUENCE [LARGE SCALE GENOMIC DNA]</scope>
    <source>
        <strain evidence="4">Ames ancestor</strain>
    </source>
</reference>
<accession>Q81MF8</accession>
<dbReference type="RefSeq" id="WP_000418259.1">
    <property type="nucleotide sequence ID" value="NZ_AP014833.1"/>
</dbReference>
<dbReference type="GeneID" id="45023960"/>
<dbReference type="PATRIC" id="fig|1392.236.peg.4429"/>
<dbReference type="KEGG" id="bar:GBAA_4291"/>
<feature type="transmembrane region" description="Helical" evidence="1">
    <location>
        <begin position="145"/>
        <end position="167"/>
    </location>
</feature>
<accession>E9R8H7</accession>
<dbReference type="AlphaFoldDB" id="A0A3P1UCQ3"/>
<protein>
    <submittedName>
        <fullName evidence="3">Stage V sporulation protein AA</fullName>
    </submittedName>
</protein>
<accession>Q6KN43</accession>
<evidence type="ECO:0000313" key="3">
    <source>
        <dbReference type="EMBL" id="AAT33409.1"/>
    </source>
</evidence>
<keyword evidence="1" id="KW-0472">Membrane</keyword>
<dbReference type="Proteomes" id="UP000000594">
    <property type="component" value="Chromosome"/>
</dbReference>
<accession>Q6HTV7</accession>
<dbReference type="InterPro" id="IPR038548">
    <property type="entry name" value="SporV_AA_N_sf"/>
</dbReference>